<dbReference type="InterPro" id="IPR016166">
    <property type="entry name" value="FAD-bd_PCMH"/>
</dbReference>
<dbReference type="InterPro" id="IPR006094">
    <property type="entry name" value="Oxid_FAD_bind_N"/>
</dbReference>
<gene>
    <name evidence="3" type="ORF">AVDCRST_MAG52-1335</name>
</gene>
<dbReference type="InterPro" id="IPR016169">
    <property type="entry name" value="FAD-bd_PCMH_sub2"/>
</dbReference>
<dbReference type="PROSITE" id="PS51387">
    <property type="entry name" value="FAD_PCMH"/>
    <property type="match status" value="1"/>
</dbReference>
<sequence length="454" mass="48915">MAERAGSPQVLAGWGGTARTAAWVVPVVADAAAAAAVTARPPRGVIGRGLGRSYGDAAQNAGGAVLDMTALADVRSFDVRTGLVECDAGISLDRLMRLVLPFGWFPPVSPGTRFVTVGGAIAADIHGKNHHQEGSFAQHVRSLDLLTADGQVRHVEPGRDAADFWATAGGMGLTGVVLRAQVQLLPVETAYMSVDTERATDLDDLLARLESTDHRYRYSVAWIDLLARGSRLGRSVLTRGDHAPRAALTGRRQADPLRFAPRPVATVPGVVPGGLLRRSSVRTFNELWYRTSARERRGQIQPLAGFFHPLDGLLEWNRVYGPAGFLQYQFVVPFGQEDAVRAAVGRLSAAGAPSFLAVLKRFGPADPGPLSFPVPGWTLALDLPARTPGLAALLDGLDDLVVAAGGRVYLAKDSRLRPELLPRMYPRLDEWRANRERLDPDRVFASDLSRRLAL</sequence>
<dbReference type="Gene3D" id="1.10.45.10">
    <property type="entry name" value="Vanillyl-alcohol Oxidase, Chain A, domain 4"/>
    <property type="match status" value="1"/>
</dbReference>
<dbReference type="InterPro" id="IPR036318">
    <property type="entry name" value="FAD-bd_PCMH-like_sf"/>
</dbReference>
<evidence type="ECO:0000259" key="2">
    <source>
        <dbReference type="PROSITE" id="PS51387"/>
    </source>
</evidence>
<dbReference type="Pfam" id="PF04030">
    <property type="entry name" value="ALO"/>
    <property type="match status" value="1"/>
</dbReference>
<dbReference type="GO" id="GO:0071949">
    <property type="term" value="F:FAD binding"/>
    <property type="evidence" value="ECO:0007669"/>
    <property type="project" value="InterPro"/>
</dbReference>
<dbReference type="EC" id="1.1.98.3" evidence="3"/>
<dbReference type="InterPro" id="IPR010031">
    <property type="entry name" value="FAD_lactone_oxidase-like"/>
</dbReference>
<dbReference type="PANTHER" id="PTHR43762">
    <property type="entry name" value="L-GULONOLACTONE OXIDASE"/>
    <property type="match status" value="1"/>
</dbReference>
<keyword evidence="1 3" id="KW-0560">Oxidoreductase</keyword>
<dbReference type="GO" id="GO:0016020">
    <property type="term" value="C:membrane"/>
    <property type="evidence" value="ECO:0007669"/>
    <property type="project" value="InterPro"/>
</dbReference>
<organism evidence="3">
    <name type="scientific">uncultured Blastococcus sp</name>
    <dbReference type="NCBI Taxonomy" id="217144"/>
    <lineage>
        <taxon>Bacteria</taxon>
        <taxon>Bacillati</taxon>
        <taxon>Actinomycetota</taxon>
        <taxon>Actinomycetes</taxon>
        <taxon>Geodermatophilales</taxon>
        <taxon>Geodermatophilaceae</taxon>
        <taxon>Blastococcus</taxon>
        <taxon>environmental samples</taxon>
    </lineage>
</organism>
<dbReference type="Pfam" id="PF01565">
    <property type="entry name" value="FAD_binding_4"/>
    <property type="match status" value="1"/>
</dbReference>
<dbReference type="InterPro" id="IPR007173">
    <property type="entry name" value="ALO_C"/>
</dbReference>
<name>A0A6J4HYH7_9ACTN</name>
<evidence type="ECO:0000256" key="1">
    <source>
        <dbReference type="ARBA" id="ARBA00023002"/>
    </source>
</evidence>
<feature type="domain" description="FAD-binding PCMH-type" evidence="2">
    <location>
        <begin position="16"/>
        <end position="187"/>
    </location>
</feature>
<dbReference type="InterPro" id="IPR016171">
    <property type="entry name" value="Vanillyl_alc_oxidase_C-sub2"/>
</dbReference>
<dbReference type="SUPFAM" id="SSF56176">
    <property type="entry name" value="FAD-binding/transporter-associated domain-like"/>
    <property type="match status" value="1"/>
</dbReference>
<dbReference type="GO" id="GO:0003885">
    <property type="term" value="F:D-arabinono-1,4-lactone oxidase activity"/>
    <property type="evidence" value="ECO:0007669"/>
    <property type="project" value="InterPro"/>
</dbReference>
<proteinExistence type="predicted"/>
<dbReference type="PANTHER" id="PTHR43762:SF1">
    <property type="entry name" value="D-ARABINONO-1,4-LACTONE OXIDASE"/>
    <property type="match status" value="1"/>
</dbReference>
<dbReference type="EMBL" id="CADCTN010000087">
    <property type="protein sequence ID" value="CAA9235436.1"/>
    <property type="molecule type" value="Genomic_DNA"/>
</dbReference>
<reference evidence="3" key="1">
    <citation type="submission" date="2020-02" db="EMBL/GenBank/DDBJ databases">
        <authorList>
            <person name="Meier V. D."/>
        </authorList>
    </citation>
    <scope>NUCLEOTIDE SEQUENCE</scope>
    <source>
        <strain evidence="3">AVDCRST_MAG52</strain>
    </source>
</reference>
<evidence type="ECO:0000313" key="3">
    <source>
        <dbReference type="EMBL" id="CAA9235436.1"/>
    </source>
</evidence>
<accession>A0A6J4HYH7</accession>
<protein>
    <submittedName>
        <fullName evidence="3">Heteromeric decaprenylphosphoryl-beta-D-ribose 2'-epimerase subunit DprE1</fullName>
        <ecNumber evidence="3">1.1.98.3</ecNumber>
    </submittedName>
</protein>
<dbReference type="AlphaFoldDB" id="A0A6J4HYH7"/>
<dbReference type="Gene3D" id="3.30.465.10">
    <property type="match status" value="1"/>
</dbReference>